<evidence type="ECO:0000313" key="10">
    <source>
        <dbReference type="EMBL" id="KKN43317.1"/>
    </source>
</evidence>
<keyword evidence="4" id="KW-0547">Nucleotide-binding</keyword>
<dbReference type="EMBL" id="LAZR01001519">
    <property type="protein sequence ID" value="KKN43317.1"/>
    <property type="molecule type" value="Genomic_DNA"/>
</dbReference>
<evidence type="ECO:0000256" key="8">
    <source>
        <dbReference type="SAM" id="Phobius"/>
    </source>
</evidence>
<dbReference type="Pfam" id="PF02518">
    <property type="entry name" value="HATPase_c"/>
    <property type="match status" value="1"/>
</dbReference>
<evidence type="ECO:0000256" key="6">
    <source>
        <dbReference type="ARBA" id="ARBA00022840"/>
    </source>
</evidence>
<dbReference type="InterPro" id="IPR036890">
    <property type="entry name" value="HATPase_C_sf"/>
</dbReference>
<keyword evidence="8" id="KW-1133">Transmembrane helix</keyword>
<keyword evidence="5" id="KW-0418">Kinase</keyword>
<dbReference type="SMART" id="SM00387">
    <property type="entry name" value="HATPase_c"/>
    <property type="match status" value="1"/>
</dbReference>
<keyword evidence="8" id="KW-0812">Transmembrane</keyword>
<feature type="transmembrane region" description="Helical" evidence="8">
    <location>
        <begin position="73"/>
        <end position="94"/>
    </location>
</feature>
<feature type="transmembrane region" description="Helical" evidence="8">
    <location>
        <begin position="41"/>
        <end position="61"/>
    </location>
</feature>
<organism evidence="10">
    <name type="scientific">marine sediment metagenome</name>
    <dbReference type="NCBI Taxonomy" id="412755"/>
    <lineage>
        <taxon>unclassified sequences</taxon>
        <taxon>metagenomes</taxon>
        <taxon>ecological metagenomes</taxon>
    </lineage>
</organism>
<evidence type="ECO:0000256" key="2">
    <source>
        <dbReference type="ARBA" id="ARBA00012438"/>
    </source>
</evidence>
<evidence type="ECO:0000256" key="1">
    <source>
        <dbReference type="ARBA" id="ARBA00000085"/>
    </source>
</evidence>
<dbReference type="EC" id="2.7.13.3" evidence="2"/>
<feature type="transmembrane region" description="Helical" evidence="8">
    <location>
        <begin position="14"/>
        <end position="34"/>
    </location>
</feature>
<gene>
    <name evidence="10" type="ORF">LCGC14_0704370</name>
</gene>
<dbReference type="SUPFAM" id="SSF55874">
    <property type="entry name" value="ATPase domain of HSP90 chaperone/DNA topoisomerase II/histidine kinase"/>
    <property type="match status" value="1"/>
</dbReference>
<dbReference type="GO" id="GO:0007234">
    <property type="term" value="P:osmosensory signaling via phosphorelay pathway"/>
    <property type="evidence" value="ECO:0007669"/>
    <property type="project" value="TreeGrafter"/>
</dbReference>
<dbReference type="InterPro" id="IPR050351">
    <property type="entry name" value="BphY/WalK/GraS-like"/>
</dbReference>
<dbReference type="PANTHER" id="PTHR42878">
    <property type="entry name" value="TWO-COMPONENT HISTIDINE KINASE"/>
    <property type="match status" value="1"/>
</dbReference>
<accession>A0A0F9R2C5</accession>
<dbReference type="InterPro" id="IPR004358">
    <property type="entry name" value="Sig_transdc_His_kin-like_C"/>
</dbReference>
<keyword evidence="6" id="KW-0067">ATP-binding</keyword>
<dbReference type="GO" id="GO:0004673">
    <property type="term" value="F:protein histidine kinase activity"/>
    <property type="evidence" value="ECO:0007669"/>
    <property type="project" value="UniProtKB-EC"/>
</dbReference>
<evidence type="ECO:0000256" key="3">
    <source>
        <dbReference type="ARBA" id="ARBA00022679"/>
    </source>
</evidence>
<evidence type="ECO:0000256" key="7">
    <source>
        <dbReference type="ARBA" id="ARBA00023012"/>
    </source>
</evidence>
<feature type="domain" description="Histidine kinase" evidence="9">
    <location>
        <begin position="118"/>
        <end position="340"/>
    </location>
</feature>
<keyword evidence="8" id="KW-0472">Membrane</keyword>
<reference evidence="10" key="1">
    <citation type="journal article" date="2015" name="Nature">
        <title>Complex archaea that bridge the gap between prokaryotes and eukaryotes.</title>
        <authorList>
            <person name="Spang A."/>
            <person name="Saw J.H."/>
            <person name="Jorgensen S.L."/>
            <person name="Zaremba-Niedzwiedzka K."/>
            <person name="Martijn J."/>
            <person name="Lind A.E."/>
            <person name="van Eijk R."/>
            <person name="Schleper C."/>
            <person name="Guy L."/>
            <person name="Ettema T.J."/>
        </authorList>
    </citation>
    <scope>NUCLEOTIDE SEQUENCE</scope>
</reference>
<dbReference type="PANTHER" id="PTHR42878:SF7">
    <property type="entry name" value="SENSOR HISTIDINE KINASE GLRK"/>
    <property type="match status" value="1"/>
</dbReference>
<dbReference type="GO" id="GO:0005524">
    <property type="term" value="F:ATP binding"/>
    <property type="evidence" value="ECO:0007669"/>
    <property type="project" value="UniProtKB-KW"/>
</dbReference>
<comment type="caution">
    <text evidence="10">The sequence shown here is derived from an EMBL/GenBank/DDBJ whole genome shotgun (WGS) entry which is preliminary data.</text>
</comment>
<evidence type="ECO:0000259" key="9">
    <source>
        <dbReference type="PROSITE" id="PS50109"/>
    </source>
</evidence>
<sequence>MINQVPTIDVFEGLFSIIAAFLFIIGFSLTVLIYKKKKNLTTVFLMLFMISGFFYSFSNVFDKFQLWEEAEEFGHIFIVIFATIFLIIGLVVILEEKLQSSERSHRQALIRANFYKDLFSHDMSNIVQNIISSLELYFSDPKALEQSKDAIKFLKVIEEQSSRGAELISNVRKLSKMDESETKTKPVDASTILNDTVNYVKRGYHTRNVRIHIINQNDNTIIYANEFLTDIFENILINAIIHNENTIKEITVKISEEENEITNFLKIEFTDNGKGISDTRKNTIFQRDFNHGIHTSGMGIGLSLVKEIVESYNGKIHVEDRVNGDYTKGTNFILKFPLVS</sequence>
<dbReference type="GO" id="GO:0000156">
    <property type="term" value="F:phosphorelay response regulator activity"/>
    <property type="evidence" value="ECO:0007669"/>
    <property type="project" value="TreeGrafter"/>
</dbReference>
<dbReference type="Gene3D" id="3.30.565.10">
    <property type="entry name" value="Histidine kinase-like ATPase, C-terminal domain"/>
    <property type="match status" value="1"/>
</dbReference>
<protein>
    <recommendedName>
        <fullName evidence="2">histidine kinase</fullName>
        <ecNumber evidence="2">2.7.13.3</ecNumber>
    </recommendedName>
</protein>
<evidence type="ECO:0000256" key="4">
    <source>
        <dbReference type="ARBA" id="ARBA00022741"/>
    </source>
</evidence>
<proteinExistence type="predicted"/>
<dbReference type="AlphaFoldDB" id="A0A0F9R2C5"/>
<dbReference type="InterPro" id="IPR005467">
    <property type="entry name" value="His_kinase_dom"/>
</dbReference>
<evidence type="ECO:0000256" key="5">
    <source>
        <dbReference type="ARBA" id="ARBA00022777"/>
    </source>
</evidence>
<dbReference type="GO" id="GO:0030295">
    <property type="term" value="F:protein kinase activator activity"/>
    <property type="evidence" value="ECO:0007669"/>
    <property type="project" value="TreeGrafter"/>
</dbReference>
<dbReference type="PRINTS" id="PR00344">
    <property type="entry name" value="BCTRLSENSOR"/>
</dbReference>
<dbReference type="InterPro" id="IPR003594">
    <property type="entry name" value="HATPase_dom"/>
</dbReference>
<comment type="catalytic activity">
    <reaction evidence="1">
        <text>ATP + protein L-histidine = ADP + protein N-phospho-L-histidine.</text>
        <dbReference type="EC" id="2.7.13.3"/>
    </reaction>
</comment>
<keyword evidence="7" id="KW-0902">Two-component regulatory system</keyword>
<keyword evidence="3" id="KW-0808">Transferase</keyword>
<dbReference type="PROSITE" id="PS50109">
    <property type="entry name" value="HIS_KIN"/>
    <property type="match status" value="1"/>
</dbReference>
<name>A0A0F9R2C5_9ZZZZ</name>